<dbReference type="PANTHER" id="PTHR42852">
    <property type="entry name" value="THIOL:DISULFIDE INTERCHANGE PROTEIN DSBE"/>
    <property type="match status" value="1"/>
</dbReference>
<organism evidence="2">
    <name type="scientific">Aquifex aeolicus</name>
    <dbReference type="NCBI Taxonomy" id="63363"/>
    <lineage>
        <taxon>Bacteria</taxon>
        <taxon>Pseudomonadati</taxon>
        <taxon>Aquificota</taxon>
        <taxon>Aquificia</taxon>
        <taxon>Aquificales</taxon>
        <taxon>Aquificaceae</taxon>
        <taxon>Aquifex</taxon>
    </lineage>
</organism>
<comment type="caution">
    <text evidence="2">The sequence shown here is derived from an EMBL/GenBank/DDBJ whole genome shotgun (WGS) entry which is preliminary data.</text>
</comment>
<protein>
    <submittedName>
        <fullName evidence="2">TlpA family protein disulfide reductase</fullName>
    </submittedName>
</protein>
<dbReference type="EMBL" id="DRNB01000040">
    <property type="protein sequence ID" value="HHJ63515.1"/>
    <property type="molecule type" value="Genomic_DNA"/>
</dbReference>
<evidence type="ECO:0000259" key="1">
    <source>
        <dbReference type="Pfam" id="PF00578"/>
    </source>
</evidence>
<dbReference type="PANTHER" id="PTHR42852:SF13">
    <property type="entry name" value="PROTEIN DIPZ"/>
    <property type="match status" value="1"/>
</dbReference>
<dbReference type="GO" id="GO:0016491">
    <property type="term" value="F:oxidoreductase activity"/>
    <property type="evidence" value="ECO:0007669"/>
    <property type="project" value="InterPro"/>
</dbReference>
<accession>A0A7C5Q7P0</accession>
<gene>
    <name evidence="2" type="ORF">ENJ61_01265</name>
</gene>
<dbReference type="InterPro" id="IPR000866">
    <property type="entry name" value="AhpC/TSA"/>
</dbReference>
<dbReference type="GO" id="GO:0016209">
    <property type="term" value="F:antioxidant activity"/>
    <property type="evidence" value="ECO:0007669"/>
    <property type="project" value="InterPro"/>
</dbReference>
<reference evidence="2" key="1">
    <citation type="journal article" date="2020" name="mSystems">
        <title>Genome- and Community-Level Interaction Insights into Carbon Utilization and Element Cycling Functions of Hydrothermarchaeota in Hydrothermal Sediment.</title>
        <authorList>
            <person name="Zhou Z."/>
            <person name="Liu Y."/>
            <person name="Xu W."/>
            <person name="Pan J."/>
            <person name="Luo Z.H."/>
            <person name="Li M."/>
        </authorList>
    </citation>
    <scope>NUCLEOTIDE SEQUENCE [LARGE SCALE GENOMIC DNA]</scope>
    <source>
        <strain evidence="2">HyVt-501</strain>
    </source>
</reference>
<evidence type="ECO:0000313" key="2">
    <source>
        <dbReference type="EMBL" id="HHJ63515.1"/>
    </source>
</evidence>
<dbReference type="Pfam" id="PF00578">
    <property type="entry name" value="AhpC-TSA"/>
    <property type="match status" value="1"/>
</dbReference>
<feature type="domain" description="Alkyl hydroperoxide reductase subunit C/ Thiol specific antioxidant" evidence="1">
    <location>
        <begin position="9"/>
        <end position="117"/>
    </location>
</feature>
<dbReference type="InterPro" id="IPR036249">
    <property type="entry name" value="Thioredoxin-like_sf"/>
</dbReference>
<dbReference type="CDD" id="cd02966">
    <property type="entry name" value="TlpA_like_family"/>
    <property type="match status" value="1"/>
</dbReference>
<dbReference type="SUPFAM" id="SSF52833">
    <property type="entry name" value="Thioredoxin-like"/>
    <property type="match status" value="1"/>
</dbReference>
<dbReference type="InterPro" id="IPR050553">
    <property type="entry name" value="Thioredoxin_ResA/DsbE_sf"/>
</dbReference>
<dbReference type="AlphaFoldDB" id="A0A7C5Q7P0"/>
<dbReference type="Proteomes" id="UP000885792">
    <property type="component" value="Unassembled WGS sequence"/>
</dbReference>
<name>A0A7C5Q7P0_AQUAO</name>
<proteinExistence type="predicted"/>
<sequence>MPLGRHEGAPGFVLRDLRGEERRLPEKGSVLLVFYKVSCPTCQLTLPFIGRMHRAYGSALSFLGVGQDPPEEVSLFAERYRLDFPQLPEPPPYEVSSAYEVQVVPTLYLIEEGRILRVEESFVKSSLASLNEELARRAGTDPLPLFEGVSVPPFKPG</sequence>
<dbReference type="Gene3D" id="3.40.30.10">
    <property type="entry name" value="Glutaredoxin"/>
    <property type="match status" value="1"/>
</dbReference>